<name>H2ZH05_CIOSA</name>
<protein>
    <submittedName>
        <fullName evidence="1">Uncharacterized protein</fullName>
    </submittedName>
</protein>
<evidence type="ECO:0000313" key="2">
    <source>
        <dbReference type="Proteomes" id="UP000007875"/>
    </source>
</evidence>
<dbReference type="PIRSF" id="PIRSF014728">
    <property type="entry name" value="PqaA"/>
    <property type="match status" value="1"/>
</dbReference>
<reference evidence="2" key="1">
    <citation type="submission" date="2003-08" db="EMBL/GenBank/DDBJ databases">
        <authorList>
            <person name="Birren B."/>
            <person name="Nusbaum C."/>
            <person name="Abebe A."/>
            <person name="Abouelleil A."/>
            <person name="Adekoya E."/>
            <person name="Ait-zahra M."/>
            <person name="Allen N."/>
            <person name="Allen T."/>
            <person name="An P."/>
            <person name="Anderson M."/>
            <person name="Anderson S."/>
            <person name="Arachchi H."/>
            <person name="Armbruster J."/>
            <person name="Bachantsang P."/>
            <person name="Baldwin J."/>
            <person name="Barry A."/>
            <person name="Bayul T."/>
            <person name="Blitshsteyn B."/>
            <person name="Bloom T."/>
            <person name="Blye J."/>
            <person name="Boguslavskiy L."/>
            <person name="Borowsky M."/>
            <person name="Boukhgalter B."/>
            <person name="Brunache A."/>
            <person name="Butler J."/>
            <person name="Calixte N."/>
            <person name="Calvo S."/>
            <person name="Camarata J."/>
            <person name="Campo K."/>
            <person name="Chang J."/>
            <person name="Cheshatsang Y."/>
            <person name="Citroen M."/>
            <person name="Collymore A."/>
            <person name="Considine T."/>
            <person name="Cook A."/>
            <person name="Cooke P."/>
            <person name="Corum B."/>
            <person name="Cuomo C."/>
            <person name="David R."/>
            <person name="Dawoe T."/>
            <person name="Degray S."/>
            <person name="Dodge S."/>
            <person name="Dooley K."/>
            <person name="Dorje P."/>
            <person name="Dorjee K."/>
            <person name="Dorris L."/>
            <person name="Duffey N."/>
            <person name="Dupes A."/>
            <person name="Elkins T."/>
            <person name="Engels R."/>
            <person name="Erickson J."/>
            <person name="Farina A."/>
            <person name="Faro S."/>
            <person name="Ferreira P."/>
            <person name="Fischer H."/>
            <person name="Fitzgerald M."/>
            <person name="Foley K."/>
            <person name="Gage D."/>
            <person name="Galagan J."/>
            <person name="Gearin G."/>
            <person name="Gnerre S."/>
            <person name="Gnirke A."/>
            <person name="Goyette A."/>
            <person name="Graham J."/>
            <person name="Grandbois E."/>
            <person name="Gyaltsen K."/>
            <person name="Hafez N."/>
            <person name="Hagopian D."/>
            <person name="Hagos B."/>
            <person name="Hall J."/>
            <person name="Hatcher B."/>
            <person name="Heller A."/>
            <person name="Higgins H."/>
            <person name="Honan T."/>
            <person name="Horn A."/>
            <person name="Houde N."/>
            <person name="Hughes L."/>
            <person name="Hulme W."/>
            <person name="Husby E."/>
            <person name="Iliev I."/>
            <person name="Jaffe D."/>
            <person name="Jones C."/>
            <person name="Kamal M."/>
            <person name="Kamat A."/>
            <person name="Kamvysselis M."/>
            <person name="Karlsson E."/>
            <person name="Kells C."/>
            <person name="Kieu A."/>
            <person name="Kisner P."/>
            <person name="Kodira C."/>
            <person name="Kulbokas E."/>
            <person name="Labutti K."/>
            <person name="Lama D."/>
            <person name="Landers T."/>
            <person name="Leger J."/>
            <person name="Levine S."/>
            <person name="Lewis D."/>
            <person name="Lewis T."/>
            <person name="Lindblad-toh K."/>
            <person name="Liu X."/>
            <person name="Lokyitsang T."/>
            <person name="Lokyitsang Y."/>
            <person name="Lucien O."/>
            <person name="Lui A."/>
            <person name="Ma L.J."/>
            <person name="Mabbitt R."/>
            <person name="Macdonald J."/>
            <person name="Maclean C."/>
            <person name="Major J."/>
            <person name="Manning J."/>
            <person name="Marabella R."/>
            <person name="Maru K."/>
            <person name="Matthews C."/>
            <person name="Mauceli E."/>
            <person name="Mccarthy M."/>
            <person name="Mcdonough S."/>
            <person name="Mcghee T."/>
            <person name="Meldrim J."/>
            <person name="Meneus L."/>
            <person name="Mesirov J."/>
            <person name="Mihalev A."/>
            <person name="Mihova T."/>
            <person name="Mikkelsen T."/>
            <person name="Mlenga V."/>
            <person name="Moru K."/>
            <person name="Mozes J."/>
            <person name="Mulrain L."/>
            <person name="Munson G."/>
            <person name="Naylor J."/>
            <person name="Newes C."/>
            <person name="Nguyen C."/>
            <person name="Nguyen N."/>
            <person name="Nguyen T."/>
            <person name="Nicol R."/>
            <person name="Nielsen C."/>
            <person name="Nizzari M."/>
            <person name="Norbu C."/>
            <person name="Norbu N."/>
            <person name="O'donnell P."/>
            <person name="Okoawo O."/>
            <person name="O'leary S."/>
            <person name="Omotosho B."/>
            <person name="O'neill K."/>
            <person name="Osman S."/>
            <person name="Parker S."/>
            <person name="Perrin D."/>
            <person name="Phunkhang P."/>
            <person name="Piqani B."/>
            <person name="Purcell S."/>
            <person name="Rachupka T."/>
            <person name="Ramasamy U."/>
            <person name="Rameau R."/>
            <person name="Ray V."/>
            <person name="Raymond C."/>
            <person name="Retta R."/>
            <person name="Richardson S."/>
            <person name="Rise C."/>
            <person name="Rodriguez J."/>
            <person name="Rogers J."/>
            <person name="Rogov P."/>
            <person name="Rutman M."/>
            <person name="Schupbach R."/>
            <person name="Seaman C."/>
            <person name="Settipalli S."/>
            <person name="Sharpe T."/>
            <person name="Sheridan J."/>
            <person name="Sherpa N."/>
            <person name="Shi J."/>
            <person name="Smirnov S."/>
            <person name="Smith C."/>
            <person name="Sougnez C."/>
            <person name="Spencer B."/>
            <person name="Stalker J."/>
            <person name="Stange-thomann N."/>
            <person name="Stavropoulos S."/>
            <person name="Stetson K."/>
            <person name="Stone C."/>
            <person name="Stone S."/>
            <person name="Stubbs M."/>
            <person name="Talamas J."/>
            <person name="Tchuinga P."/>
            <person name="Tenzing P."/>
            <person name="Tesfaye S."/>
            <person name="Theodore J."/>
            <person name="Thoulutsang Y."/>
            <person name="Topham K."/>
            <person name="Towey S."/>
            <person name="Tsamla T."/>
            <person name="Tsomo N."/>
            <person name="Vallee D."/>
            <person name="Vassiliev H."/>
            <person name="Venkataraman V."/>
            <person name="Vinson J."/>
            <person name="Vo A."/>
            <person name="Wade C."/>
            <person name="Wang S."/>
            <person name="Wangchuk T."/>
            <person name="Wangdi T."/>
            <person name="Whittaker C."/>
            <person name="Wilkinson J."/>
            <person name="Wu Y."/>
            <person name="Wyman D."/>
            <person name="Yadav S."/>
            <person name="Yang S."/>
            <person name="Yang X."/>
            <person name="Yeager S."/>
            <person name="Yee E."/>
            <person name="Young G."/>
            <person name="Zainoun J."/>
            <person name="Zembeck L."/>
            <person name="Zimmer A."/>
            <person name="Zody M."/>
            <person name="Lander E."/>
        </authorList>
    </citation>
    <scope>NUCLEOTIDE SEQUENCE [LARGE SCALE GENOMIC DNA]</scope>
</reference>
<dbReference type="eggNOG" id="ENOG502QU2G">
    <property type="taxonomic scope" value="Eukaryota"/>
</dbReference>
<dbReference type="Ensembl" id="ENSCSAVT00000017053.1">
    <property type="protein sequence ID" value="ENSCSAVP00000016871.1"/>
    <property type="gene ID" value="ENSCSAVG00000009919.1"/>
</dbReference>
<dbReference type="AlphaFoldDB" id="H2ZH05"/>
<dbReference type="InterPro" id="IPR009199">
    <property type="entry name" value="PhoPQ-act_pathogen-rel_PqaA"/>
</dbReference>
<dbReference type="Proteomes" id="UP000007875">
    <property type="component" value="Unassembled WGS sequence"/>
</dbReference>
<dbReference type="InParanoid" id="H2ZH05"/>
<reference evidence="1" key="2">
    <citation type="submission" date="2025-08" db="UniProtKB">
        <authorList>
            <consortium name="Ensembl"/>
        </authorList>
    </citation>
    <scope>IDENTIFICATION</scope>
</reference>
<dbReference type="InterPro" id="IPR029058">
    <property type="entry name" value="AB_hydrolase_fold"/>
</dbReference>
<dbReference type="HOGENOM" id="CLU_036488_1_0_1"/>
<dbReference type="OMA" id="FRMHVLS"/>
<sequence length="405" mass="45504">MMAESGYMKIVGGNNNNPDSVPDETDDDIMLSGMMAERTGSVTAVLKQVPNQYIIFAADPKQAKRDEDAIIAFTWRHFIDDPTKPEWLLRLPMTKAAVKAMDAISAFVLDVAKRPVTRFCVGGESKRGWTTWTTAAVDSKRVKCITPIVMDELNMVKNLHHHFRAYGGWTFEFDDYYEEYVTRDLDNPNTQLLADIVDPISYKDRLTMPKLIISTGSDEFFLPDDSYYYLNQLSGPTYLSMLPNTDHSCDGKEVDILHNVESFYISTMKGYSFPEVSWVLNSSSAEGTINVVSPSKPSLVRAWYAVTKSSKRRDFRRYKLNETDPTSGPVLQDILWVFDGVTKHSDTQFSATYTAPPSGWLAFFVELSFPVPGGSVMVVTTETNFVPPDLPFPDCKGLECMGNLV</sequence>
<dbReference type="Gene3D" id="3.40.50.1820">
    <property type="entry name" value="alpha/beta hydrolase"/>
    <property type="match status" value="1"/>
</dbReference>
<reference evidence="1" key="3">
    <citation type="submission" date="2025-09" db="UniProtKB">
        <authorList>
            <consortium name="Ensembl"/>
        </authorList>
    </citation>
    <scope>IDENTIFICATION</scope>
</reference>
<proteinExistence type="predicted"/>
<evidence type="ECO:0000313" key="1">
    <source>
        <dbReference type="Ensembl" id="ENSCSAVP00000016871.1"/>
    </source>
</evidence>
<dbReference type="GeneTree" id="ENSGT00390000005756"/>
<dbReference type="PANTHER" id="PTHR31497">
    <property type="entry name" value="AUTOCRINE PROLIFERATION REPRESSOR PROTEIN A"/>
    <property type="match status" value="1"/>
</dbReference>
<organism evidence="1 2">
    <name type="scientific">Ciona savignyi</name>
    <name type="common">Pacific transparent sea squirt</name>
    <dbReference type="NCBI Taxonomy" id="51511"/>
    <lineage>
        <taxon>Eukaryota</taxon>
        <taxon>Metazoa</taxon>
        <taxon>Chordata</taxon>
        <taxon>Tunicata</taxon>
        <taxon>Ascidiacea</taxon>
        <taxon>Phlebobranchia</taxon>
        <taxon>Cionidae</taxon>
        <taxon>Ciona</taxon>
    </lineage>
</organism>
<accession>H2ZH05</accession>
<dbReference type="PANTHER" id="PTHR31497:SF0">
    <property type="entry name" value="AUTOCRINE PROLIFERATION REPRESSOR PROTEIN A"/>
    <property type="match status" value="1"/>
</dbReference>
<dbReference type="SUPFAM" id="SSF53474">
    <property type="entry name" value="alpha/beta-Hydrolases"/>
    <property type="match status" value="1"/>
</dbReference>
<dbReference type="Pfam" id="PF10142">
    <property type="entry name" value="PhoPQ_related"/>
    <property type="match status" value="1"/>
</dbReference>
<keyword evidence="2" id="KW-1185">Reference proteome</keyword>